<proteinExistence type="predicted"/>
<evidence type="ECO:0000313" key="2">
    <source>
        <dbReference type="Proteomes" id="UP001320706"/>
    </source>
</evidence>
<protein>
    <submittedName>
        <fullName evidence="1">Uncharacterized protein</fullName>
    </submittedName>
</protein>
<accession>A0ACC3SII0</accession>
<sequence>MGNHQSRSIQAALAHLGERQTEVKLRFLAFCAVSGGTVFDPQKLHFLHFQSALFCSVLAKCVVCLELACCECMLRCMQSG</sequence>
<dbReference type="Proteomes" id="UP001320706">
    <property type="component" value="Unassembled WGS sequence"/>
</dbReference>
<gene>
    <name evidence="1" type="ORF">M8818_002367</name>
</gene>
<keyword evidence="2" id="KW-1185">Reference proteome</keyword>
<organism evidence="1 2">
    <name type="scientific">Zalaria obscura</name>
    <dbReference type="NCBI Taxonomy" id="2024903"/>
    <lineage>
        <taxon>Eukaryota</taxon>
        <taxon>Fungi</taxon>
        <taxon>Dikarya</taxon>
        <taxon>Ascomycota</taxon>
        <taxon>Pezizomycotina</taxon>
        <taxon>Dothideomycetes</taxon>
        <taxon>Dothideomycetidae</taxon>
        <taxon>Dothideales</taxon>
        <taxon>Zalariaceae</taxon>
        <taxon>Zalaria</taxon>
    </lineage>
</organism>
<dbReference type="EMBL" id="JAMKPW020000010">
    <property type="protein sequence ID" value="KAK8214784.1"/>
    <property type="molecule type" value="Genomic_DNA"/>
</dbReference>
<reference evidence="1" key="1">
    <citation type="submission" date="2024-02" db="EMBL/GenBank/DDBJ databases">
        <title>Metagenome Assembled Genome of Zalaria obscura JY119.</title>
        <authorList>
            <person name="Vighnesh L."/>
            <person name="Jagadeeshwari U."/>
            <person name="Venkata Ramana C."/>
            <person name="Sasikala C."/>
        </authorList>
    </citation>
    <scope>NUCLEOTIDE SEQUENCE</scope>
    <source>
        <strain evidence="1">JY119</strain>
    </source>
</reference>
<comment type="caution">
    <text evidence="1">The sequence shown here is derived from an EMBL/GenBank/DDBJ whole genome shotgun (WGS) entry which is preliminary data.</text>
</comment>
<name>A0ACC3SII0_9PEZI</name>
<evidence type="ECO:0000313" key="1">
    <source>
        <dbReference type="EMBL" id="KAK8214784.1"/>
    </source>
</evidence>